<dbReference type="PANTHER" id="PTHR23086:SF113">
    <property type="entry name" value="PHOSPHATIDYLINOSITOL 4-PHOSPHATE 5-KINASE 6"/>
    <property type="match status" value="1"/>
</dbReference>
<evidence type="ECO:0000313" key="10">
    <source>
        <dbReference type="Proteomes" id="UP000029981"/>
    </source>
</evidence>
<evidence type="ECO:0000256" key="3">
    <source>
        <dbReference type="ARBA" id="ARBA00022741"/>
    </source>
</evidence>
<dbReference type="Gene3D" id="2.20.110.10">
    <property type="entry name" value="Histone H3 K4-specific methyltransferase SET7/9 N-terminal domain"/>
    <property type="match status" value="4"/>
</dbReference>
<keyword evidence="10" id="KW-1185">Reference proteome</keyword>
<dbReference type="SMART" id="SM00330">
    <property type="entry name" value="PIPKc"/>
    <property type="match status" value="1"/>
</dbReference>
<comment type="catalytic activity">
    <reaction evidence="6">
        <text>a 1,2-diacyl-sn-glycero-3-phospho-(1D-myo-inositol 4-phosphate) + ATP = a 1,2-diacyl-sn-glycero-3-phospho-(1D-myo-inositol-4,5-bisphosphate) + ADP + H(+)</text>
        <dbReference type="Rhea" id="RHEA:14425"/>
        <dbReference type="ChEBI" id="CHEBI:15378"/>
        <dbReference type="ChEBI" id="CHEBI:30616"/>
        <dbReference type="ChEBI" id="CHEBI:58178"/>
        <dbReference type="ChEBI" id="CHEBI:58456"/>
        <dbReference type="ChEBI" id="CHEBI:456216"/>
        <dbReference type="EC" id="2.7.1.68"/>
    </reaction>
</comment>
<keyword evidence="4 6" id="KW-0418">Kinase</keyword>
<evidence type="ECO:0000256" key="6">
    <source>
        <dbReference type="PIRNR" id="PIRNR037274"/>
    </source>
</evidence>
<dbReference type="Gene3D" id="3.30.800.10">
    <property type="entry name" value="Phosphatidylinositol Phosphate Kinase II Beta"/>
    <property type="match status" value="1"/>
</dbReference>
<name>A0A0A0KRS0_CUCSA</name>
<dbReference type="EMBL" id="CM002926">
    <property type="protein sequence ID" value="KGN51092.1"/>
    <property type="molecule type" value="Genomic_DNA"/>
</dbReference>
<dbReference type="EC" id="2.7.1.68" evidence="6"/>
<dbReference type="GO" id="GO:0016308">
    <property type="term" value="F:1-phosphatidylinositol-4-phosphate 5-kinase activity"/>
    <property type="evidence" value="ECO:0000318"/>
    <property type="project" value="GO_Central"/>
</dbReference>
<protein>
    <recommendedName>
        <fullName evidence="6">Phosphatidylinositol 4-phosphate 5-kinase</fullName>
        <ecNumber evidence="6">2.7.1.68</ecNumber>
    </recommendedName>
</protein>
<dbReference type="Pfam" id="PF01504">
    <property type="entry name" value="PIP5K"/>
    <property type="match status" value="1"/>
</dbReference>
<dbReference type="GO" id="GO:0046854">
    <property type="term" value="P:phosphatidylinositol phosphate biosynthetic process"/>
    <property type="evidence" value="ECO:0000318"/>
    <property type="project" value="GO_Central"/>
</dbReference>
<dbReference type="Proteomes" id="UP000029981">
    <property type="component" value="Chromosome 5"/>
</dbReference>
<reference evidence="9 10" key="2">
    <citation type="journal article" date="2009" name="PLoS ONE">
        <title>An integrated genetic and cytogenetic map of the cucumber genome.</title>
        <authorList>
            <person name="Ren Y."/>
            <person name="Zhang Z."/>
            <person name="Liu J."/>
            <person name="Staub J.E."/>
            <person name="Han Y."/>
            <person name="Cheng Z."/>
            <person name="Li X."/>
            <person name="Lu J."/>
            <person name="Miao H."/>
            <person name="Kang H."/>
            <person name="Xie B."/>
            <person name="Gu X."/>
            <person name="Wang X."/>
            <person name="Du Y."/>
            <person name="Jin W."/>
            <person name="Huang S."/>
        </authorList>
    </citation>
    <scope>NUCLEOTIDE SEQUENCE [LARGE SCALE GENOMIC DNA]</scope>
    <source>
        <strain evidence="10">cv. 9930</strain>
    </source>
</reference>
<keyword evidence="2" id="KW-0677">Repeat</keyword>
<gene>
    <name evidence="9" type="ORF">Csa_5G435070</name>
</gene>
<dbReference type="InterPro" id="IPR023610">
    <property type="entry name" value="PInositol-4/5-P-5/4-kinase"/>
</dbReference>
<dbReference type="AlphaFoldDB" id="A0A0A0KRS0"/>
<dbReference type="InterPro" id="IPR017163">
    <property type="entry name" value="PIno-4-P-5_kinase_pln"/>
</dbReference>
<evidence type="ECO:0000313" key="9">
    <source>
        <dbReference type="EMBL" id="KGN51092.1"/>
    </source>
</evidence>
<evidence type="ECO:0000256" key="4">
    <source>
        <dbReference type="ARBA" id="ARBA00022777"/>
    </source>
</evidence>
<evidence type="ECO:0000256" key="7">
    <source>
        <dbReference type="SAM" id="MobiDB-lite"/>
    </source>
</evidence>
<sequence>MSKELGCIVRAWEITFRKSQTLVKKKTKSIFSTMSVAPTDDEPGPTAQTYHAEKILSNGDFYAGRWLKDLPNGHGKYLWTDGCMYVGEWSKGKPMGTGKFSWPSGATYEGDFKSGFMDGKGTFTGSSGDTYRGIWVMNLKHGQGIKSFANGDYYDGEWRRGLQNGHGRYQWRNGNHYIGKWRNGKINGNGTMIWSNGKRYDGYWEDGFPKGNGTFRWSDGSFYVGIWSKNPKEHSGTYYPSGSTDNNLDWDPQEVFDVDLNECMIYPCEKVSIYPSDKVVNQSGSEGECLQRDSIDSHSLESDVDGAKDGSVRNELEGSMDIQVQESDSKGNGQQQTRVQLKGQGVTISKGHKNYDLMLNLQLGVRHSVGRPAPASSFDLKASAFDPKEKIWTKFPPEGSKYTPPHQSCDFKWKDYCPVVFRTLRKLFNVDPADYMISICGNDALRELSSPGKSGSFFYLTHDDRYMIKTMRKAEVKVLIRMLPAYYKHVQGFKNTLVTKFYGLHCVKLTGTTQKKVRFVIMGNLFCSEHAIHKRFDLKGSSLGRTTDKPESEIDATTTLKDLDLNYIFRLQKIWFDEFCRQVDKDCDFLEQERIMDYSMLVGLHFRETSQRERGMPNGHHSGNCTPIGNGNHYGEPHSCLTRMDSSRWASTSLGINMEAKVEKTMRRSDWEGQLIGEPTGERYDVVLFFGIIDILQDYDISKKLEHAYKSMQYDPTSISAVDPKQYSKRFRDFVFKVFVEDT</sequence>
<dbReference type="InterPro" id="IPR002498">
    <property type="entry name" value="PInositol-4-P-4/5-kinase_core"/>
</dbReference>
<dbReference type="CDD" id="cd17302">
    <property type="entry name" value="PIPKc_AtPIP5K_like"/>
    <property type="match status" value="1"/>
</dbReference>
<dbReference type="SMART" id="SM00698">
    <property type="entry name" value="MORN"/>
    <property type="match status" value="7"/>
</dbReference>
<dbReference type="InterPro" id="IPR027484">
    <property type="entry name" value="PInositol-4-P-5-kinase_N"/>
</dbReference>
<dbReference type="PROSITE" id="PS51455">
    <property type="entry name" value="PIPK"/>
    <property type="match status" value="1"/>
</dbReference>
<proteinExistence type="predicted"/>
<reference evidence="9 10" key="1">
    <citation type="journal article" date="2009" name="Nat. Genet.">
        <title>The genome of the cucumber, Cucumis sativus L.</title>
        <authorList>
            <person name="Huang S."/>
            <person name="Li R."/>
            <person name="Zhang Z."/>
            <person name="Li L."/>
            <person name="Gu X."/>
            <person name="Fan W."/>
            <person name="Lucas W.J."/>
            <person name="Wang X."/>
            <person name="Xie B."/>
            <person name="Ni P."/>
            <person name="Ren Y."/>
            <person name="Zhu H."/>
            <person name="Li J."/>
            <person name="Lin K."/>
            <person name="Jin W."/>
            <person name="Fei Z."/>
            <person name="Li G."/>
            <person name="Staub J."/>
            <person name="Kilian A."/>
            <person name="van der Vossen E.A."/>
            <person name="Wu Y."/>
            <person name="Guo J."/>
            <person name="He J."/>
            <person name="Jia Z."/>
            <person name="Ren Y."/>
            <person name="Tian G."/>
            <person name="Lu Y."/>
            <person name="Ruan J."/>
            <person name="Qian W."/>
            <person name="Wang M."/>
            <person name="Huang Q."/>
            <person name="Li B."/>
            <person name="Xuan Z."/>
            <person name="Cao J."/>
            <person name="Asan"/>
            <person name="Wu Z."/>
            <person name="Zhang J."/>
            <person name="Cai Q."/>
            <person name="Bai Y."/>
            <person name="Zhao B."/>
            <person name="Han Y."/>
            <person name="Li Y."/>
            <person name="Li X."/>
            <person name="Wang S."/>
            <person name="Shi Q."/>
            <person name="Liu S."/>
            <person name="Cho W.K."/>
            <person name="Kim J.Y."/>
            <person name="Xu Y."/>
            <person name="Heller-Uszynska K."/>
            <person name="Miao H."/>
            <person name="Cheng Z."/>
            <person name="Zhang S."/>
            <person name="Wu J."/>
            <person name="Yang Y."/>
            <person name="Kang H."/>
            <person name="Li M."/>
            <person name="Liang H."/>
            <person name="Ren X."/>
            <person name="Shi Z."/>
            <person name="Wen M."/>
            <person name="Jian M."/>
            <person name="Yang H."/>
            <person name="Zhang G."/>
            <person name="Yang Z."/>
            <person name="Chen R."/>
            <person name="Liu S."/>
            <person name="Li J."/>
            <person name="Ma L."/>
            <person name="Liu H."/>
            <person name="Zhou Y."/>
            <person name="Zhao J."/>
            <person name="Fang X."/>
            <person name="Li G."/>
            <person name="Fang L."/>
            <person name="Li Y."/>
            <person name="Liu D."/>
            <person name="Zheng H."/>
            <person name="Zhang Y."/>
            <person name="Qin N."/>
            <person name="Li Z."/>
            <person name="Yang G."/>
            <person name="Yang S."/>
            <person name="Bolund L."/>
            <person name="Kristiansen K."/>
            <person name="Zheng H."/>
            <person name="Li S."/>
            <person name="Zhang X."/>
            <person name="Yang H."/>
            <person name="Wang J."/>
            <person name="Sun R."/>
            <person name="Zhang B."/>
            <person name="Jiang S."/>
            <person name="Wang J."/>
            <person name="Du Y."/>
            <person name="Li S."/>
        </authorList>
    </citation>
    <scope>NUCLEOTIDE SEQUENCE [LARGE SCALE GENOMIC DNA]</scope>
    <source>
        <strain evidence="10">cv. 9930</strain>
    </source>
</reference>
<feature type="compositionally biased region" description="Basic and acidic residues" evidence="7">
    <location>
        <begin position="289"/>
        <end position="312"/>
    </location>
</feature>
<dbReference type="SUPFAM" id="SSF56104">
    <property type="entry name" value="SAICAR synthase-like"/>
    <property type="match status" value="1"/>
</dbReference>
<evidence type="ECO:0000259" key="8">
    <source>
        <dbReference type="PROSITE" id="PS51455"/>
    </source>
</evidence>
<evidence type="ECO:0000256" key="1">
    <source>
        <dbReference type="ARBA" id="ARBA00022679"/>
    </source>
</evidence>
<dbReference type="STRING" id="3659.A0A0A0KRS0"/>
<feature type="region of interest" description="Disordered" evidence="7">
    <location>
        <begin position="282"/>
        <end position="312"/>
    </location>
</feature>
<accession>A0A0A0KRS0</accession>
<reference evidence="9 10" key="3">
    <citation type="journal article" date="2010" name="BMC Genomics">
        <title>Transcriptome sequencing and comparative analysis of cucumber flowers with different sex types.</title>
        <authorList>
            <person name="Guo S."/>
            <person name="Zheng Y."/>
            <person name="Joung J.G."/>
            <person name="Liu S."/>
            <person name="Zhang Z."/>
            <person name="Crasta O.R."/>
            <person name="Sobral B.W."/>
            <person name="Xu Y."/>
            <person name="Huang S."/>
            <person name="Fei Z."/>
        </authorList>
    </citation>
    <scope>NUCLEOTIDE SEQUENCE [LARGE SCALE GENOMIC DNA]</scope>
    <source>
        <strain evidence="10">cv. 9930</strain>
    </source>
</reference>
<dbReference type="SUPFAM" id="SSF82185">
    <property type="entry name" value="Histone H3 K4-specific methyltransferase SET7/9 N-terminal domain"/>
    <property type="match status" value="2"/>
</dbReference>
<organism evidence="9 10">
    <name type="scientific">Cucumis sativus</name>
    <name type="common">Cucumber</name>
    <dbReference type="NCBI Taxonomy" id="3659"/>
    <lineage>
        <taxon>Eukaryota</taxon>
        <taxon>Viridiplantae</taxon>
        <taxon>Streptophyta</taxon>
        <taxon>Embryophyta</taxon>
        <taxon>Tracheophyta</taxon>
        <taxon>Spermatophyta</taxon>
        <taxon>Magnoliopsida</taxon>
        <taxon>eudicotyledons</taxon>
        <taxon>Gunneridae</taxon>
        <taxon>Pentapetalae</taxon>
        <taxon>rosids</taxon>
        <taxon>fabids</taxon>
        <taxon>Cucurbitales</taxon>
        <taxon>Cucurbitaceae</taxon>
        <taxon>Benincaseae</taxon>
        <taxon>Cucumis</taxon>
    </lineage>
</organism>
<dbReference type="FunFam" id="3.30.800.10:FF:000003">
    <property type="entry name" value="Phosphatidylinositol 4-phosphate 5-kinase"/>
    <property type="match status" value="1"/>
</dbReference>
<keyword evidence="5 6" id="KW-0067">ATP-binding</keyword>
<dbReference type="GO" id="GO:0005524">
    <property type="term" value="F:ATP binding"/>
    <property type="evidence" value="ECO:0007669"/>
    <property type="project" value="UniProtKB-UniRule"/>
</dbReference>
<dbReference type="Gramene" id="KGN51092">
    <property type="protein sequence ID" value="KGN51092"/>
    <property type="gene ID" value="Csa_5G435070"/>
</dbReference>
<keyword evidence="1 6" id="KW-0808">Transferase</keyword>
<dbReference type="OrthoDB" id="70770at2759"/>
<dbReference type="PANTHER" id="PTHR23086">
    <property type="entry name" value="PHOSPHATIDYLINOSITOL-4-PHOSPHATE 5-KINASE"/>
    <property type="match status" value="1"/>
</dbReference>
<keyword evidence="3 6" id="KW-0547">Nucleotide-binding</keyword>
<evidence type="ECO:0000256" key="2">
    <source>
        <dbReference type="ARBA" id="ARBA00022737"/>
    </source>
</evidence>
<dbReference type="Pfam" id="PF02493">
    <property type="entry name" value="MORN"/>
    <property type="match status" value="7"/>
</dbReference>
<evidence type="ECO:0000256" key="5">
    <source>
        <dbReference type="ARBA" id="ARBA00022840"/>
    </source>
</evidence>
<dbReference type="GO" id="GO:0005886">
    <property type="term" value="C:plasma membrane"/>
    <property type="evidence" value="ECO:0000318"/>
    <property type="project" value="GO_Central"/>
</dbReference>
<reference evidence="9 10" key="4">
    <citation type="journal article" date="2011" name="BMC Genomics">
        <title>RNA-Seq improves annotation of protein-coding genes in the cucumber genome.</title>
        <authorList>
            <person name="Li Z."/>
            <person name="Zhang Z."/>
            <person name="Yan P."/>
            <person name="Huang S."/>
            <person name="Fei Z."/>
            <person name="Lin K."/>
        </authorList>
    </citation>
    <scope>NUCLEOTIDE SEQUENCE [LARGE SCALE GENOMIC DNA]</scope>
    <source>
        <strain evidence="10">cv. 9930</strain>
    </source>
</reference>
<dbReference type="InterPro" id="IPR003409">
    <property type="entry name" value="MORN"/>
</dbReference>
<dbReference type="InterPro" id="IPR027483">
    <property type="entry name" value="PInositol-4-P-4/5-kinase_C_sf"/>
</dbReference>
<dbReference type="KEGG" id="csv:101210353"/>
<dbReference type="OMA" id="FYIGEWC"/>
<dbReference type="PIRSF" id="PIRSF037274">
    <property type="entry name" value="PIP5K_plant_prd"/>
    <property type="match status" value="1"/>
</dbReference>
<feature type="domain" description="PIPK" evidence="8">
    <location>
        <begin position="349"/>
        <end position="739"/>
    </location>
</feature>
<dbReference type="Gene3D" id="3.30.810.10">
    <property type="entry name" value="2-Layer Sandwich"/>
    <property type="match status" value="1"/>
</dbReference>